<dbReference type="CDD" id="cd17766">
    <property type="entry name" value="futalosine_nucleosidase_MqnB"/>
    <property type="match status" value="1"/>
</dbReference>
<keyword evidence="1" id="KW-0474">Menaquinone biosynthesis</keyword>
<dbReference type="UniPathway" id="UPA00079"/>
<dbReference type="PANTHER" id="PTHR46832">
    <property type="entry name" value="5'-METHYLTHIOADENOSINE/S-ADENOSYLHOMOCYSTEINE NUCLEOSIDASE"/>
    <property type="match status" value="1"/>
</dbReference>
<dbReference type="AlphaFoldDB" id="A0A327Q1Y4"/>
<sequence length="250" mass="27582">MIVVLQKNTTFSSNVTTHEKQLVVILQPMKVIITAATLLEIKPLVEHLATVADLITGHEYSIKHHTVKVVIGGVGMMATAYNVGKEIIMYQPQLVIQAGIAGSFDRNLQLGDVVQITSETLGDLGVEDNLVVKDMFEIGLLKENEAPFTGNQLINPHQLPYFNFPGVKGVTVNLVSGSIPTIERLEKAYQPSIESMEGAAFHYVCIQEQVPFVQLRSISNYVEIRDKSKWNIPLAVQSLNKALTGFIDQL</sequence>
<dbReference type="EC" id="3.2.2.26" evidence="1 2"/>
<dbReference type="EMBL" id="QLLL01000012">
    <property type="protein sequence ID" value="RAI98450.1"/>
    <property type="molecule type" value="Genomic_DNA"/>
</dbReference>
<dbReference type="InterPro" id="IPR000845">
    <property type="entry name" value="Nucleoside_phosphorylase_d"/>
</dbReference>
<dbReference type="Pfam" id="PF01048">
    <property type="entry name" value="PNP_UDP_1"/>
    <property type="match status" value="1"/>
</dbReference>
<feature type="domain" description="Nucleoside phosphorylase" evidence="3">
    <location>
        <begin position="30"/>
        <end position="247"/>
    </location>
</feature>
<accession>A0A327Q1Y4</accession>
<dbReference type="GO" id="GO:0008930">
    <property type="term" value="F:methylthioadenosine nucleosidase activity"/>
    <property type="evidence" value="ECO:0007669"/>
    <property type="project" value="TreeGrafter"/>
</dbReference>
<dbReference type="Proteomes" id="UP000249547">
    <property type="component" value="Unassembled WGS sequence"/>
</dbReference>
<evidence type="ECO:0000256" key="2">
    <source>
        <dbReference type="NCBIfam" id="TIGR03664"/>
    </source>
</evidence>
<dbReference type="GO" id="GO:0009116">
    <property type="term" value="P:nucleoside metabolic process"/>
    <property type="evidence" value="ECO:0007669"/>
    <property type="project" value="InterPro"/>
</dbReference>
<dbReference type="SUPFAM" id="SSF53167">
    <property type="entry name" value="Purine and uridine phosphorylases"/>
    <property type="match status" value="1"/>
</dbReference>
<evidence type="ECO:0000313" key="4">
    <source>
        <dbReference type="EMBL" id="RAI98450.1"/>
    </source>
</evidence>
<comment type="caution">
    <text evidence="4">The sequence shown here is derived from an EMBL/GenBank/DDBJ whole genome shotgun (WGS) entry which is preliminary data.</text>
</comment>
<comment type="catalytic activity">
    <reaction evidence="1">
        <text>futalosine + H2O = dehypoxanthine futalosine + hypoxanthine</text>
        <dbReference type="Rhea" id="RHEA:25904"/>
        <dbReference type="ChEBI" id="CHEBI:15377"/>
        <dbReference type="ChEBI" id="CHEBI:17368"/>
        <dbReference type="ChEBI" id="CHEBI:58863"/>
        <dbReference type="ChEBI" id="CHEBI:58864"/>
        <dbReference type="EC" id="3.2.2.26"/>
    </reaction>
</comment>
<gene>
    <name evidence="1" type="primary">mqnB</name>
    <name evidence="4" type="ORF">LX64_04812</name>
</gene>
<comment type="pathway">
    <text evidence="1">Quinol/quinone metabolism; menaquinone biosynthesis.</text>
</comment>
<evidence type="ECO:0000313" key="5">
    <source>
        <dbReference type="Proteomes" id="UP000249547"/>
    </source>
</evidence>
<proteinExistence type="inferred from homology"/>
<keyword evidence="5" id="KW-1185">Reference proteome</keyword>
<dbReference type="InterPro" id="IPR035994">
    <property type="entry name" value="Nucleoside_phosphorylase_sf"/>
</dbReference>
<evidence type="ECO:0000256" key="1">
    <source>
        <dbReference type="HAMAP-Rule" id="MF_00991"/>
    </source>
</evidence>
<dbReference type="NCBIfam" id="TIGR03664">
    <property type="entry name" value="fut_nucase"/>
    <property type="match status" value="1"/>
</dbReference>
<protein>
    <recommendedName>
        <fullName evidence="1 2">Futalosine hydrolase</fullName>
        <shortName evidence="1">FL hydrolase</shortName>
        <ecNumber evidence="1 2">3.2.2.26</ecNumber>
    </recommendedName>
    <alternativeName>
        <fullName evidence="1">Futalosine nucleosidase</fullName>
    </alternativeName>
    <alternativeName>
        <fullName evidence="1">Menaquinone biosynthetic enzyme MqnB</fullName>
    </alternativeName>
</protein>
<keyword evidence="1 4" id="KW-0378">Hydrolase</keyword>
<dbReference type="Gene3D" id="3.40.50.1580">
    <property type="entry name" value="Nucleoside phosphorylase domain"/>
    <property type="match status" value="1"/>
</dbReference>
<comment type="function">
    <text evidence="1">Catalyzes the hydrolysis of futalosine (FL) to dehypoxanthine futalosine (DHFL) and hypoxanthine, a step in the biosynthesis of menaquinone (MK, vitamin K2).</text>
</comment>
<dbReference type="GO" id="GO:0019284">
    <property type="term" value="P:L-methionine salvage from S-adenosylmethionine"/>
    <property type="evidence" value="ECO:0007669"/>
    <property type="project" value="TreeGrafter"/>
</dbReference>
<dbReference type="PANTHER" id="PTHR46832:SF2">
    <property type="entry name" value="FUTALOSINE HYDROLASE"/>
    <property type="match status" value="1"/>
</dbReference>
<dbReference type="InterPro" id="IPR019963">
    <property type="entry name" value="FL_hydrolase_MqnB"/>
</dbReference>
<evidence type="ECO:0000259" key="3">
    <source>
        <dbReference type="Pfam" id="PF01048"/>
    </source>
</evidence>
<dbReference type="HAMAP" id="MF_00991">
    <property type="entry name" value="MqnB"/>
    <property type="match status" value="1"/>
</dbReference>
<comment type="similarity">
    <text evidence="1">Belongs to the PNP/UDP phosphorylase family. Futalosine hydrolase subfamily.</text>
</comment>
<dbReference type="GO" id="GO:0005829">
    <property type="term" value="C:cytosol"/>
    <property type="evidence" value="ECO:0007669"/>
    <property type="project" value="TreeGrafter"/>
</dbReference>
<reference evidence="4 5" key="1">
    <citation type="submission" date="2018-06" db="EMBL/GenBank/DDBJ databases">
        <title>Genomic Encyclopedia of Archaeal and Bacterial Type Strains, Phase II (KMG-II): from individual species to whole genera.</title>
        <authorList>
            <person name="Goeker M."/>
        </authorList>
    </citation>
    <scope>NUCLEOTIDE SEQUENCE [LARGE SCALE GENOMIC DNA]</scope>
    <source>
        <strain evidence="4 5">DSM 23857</strain>
    </source>
</reference>
<dbReference type="GO" id="GO:0008782">
    <property type="term" value="F:adenosylhomocysteine nucleosidase activity"/>
    <property type="evidence" value="ECO:0007669"/>
    <property type="project" value="TreeGrafter"/>
</dbReference>
<organism evidence="4 5">
    <name type="scientific">Chitinophaga skermanii</name>
    <dbReference type="NCBI Taxonomy" id="331697"/>
    <lineage>
        <taxon>Bacteria</taxon>
        <taxon>Pseudomonadati</taxon>
        <taxon>Bacteroidota</taxon>
        <taxon>Chitinophagia</taxon>
        <taxon>Chitinophagales</taxon>
        <taxon>Chitinophagaceae</taxon>
        <taxon>Chitinophaga</taxon>
    </lineage>
</organism>
<name>A0A327Q1Y4_9BACT</name>
<dbReference type="GO" id="GO:0009234">
    <property type="term" value="P:menaquinone biosynthetic process"/>
    <property type="evidence" value="ECO:0007669"/>
    <property type="project" value="UniProtKB-UniRule"/>
</dbReference>